<dbReference type="Proteomes" id="UP001285908">
    <property type="component" value="Unassembled WGS sequence"/>
</dbReference>
<sequence>MAQSSHLTSLYAPINWVAEENIIFGPLATPFVDSWVQRVLDKNYWDCSEAFKKLIARFRLLVRYAESSENGHSNLARDRFLLERLKRTLGMRAIYQPTQEPSKNLRSGQIKTPTLGIGQNLGTTHSFSHWHREDFIKECQGIEYWCTNGNWLQPPSARPKVGEPELPTPQEYGHVQRPYGRIGIGIGSGKNSSSIPFLVPPFRRHELPTLEPPAEARGPPSRFDTRLLPSGPNTYPL</sequence>
<evidence type="ECO:0000256" key="1">
    <source>
        <dbReference type="SAM" id="MobiDB-lite"/>
    </source>
</evidence>
<evidence type="ECO:0000313" key="2">
    <source>
        <dbReference type="EMBL" id="KAK3490274.1"/>
    </source>
</evidence>
<evidence type="ECO:0000313" key="3">
    <source>
        <dbReference type="Proteomes" id="UP001285908"/>
    </source>
</evidence>
<keyword evidence="3" id="KW-1185">Reference proteome</keyword>
<dbReference type="EMBL" id="JAULSX010000005">
    <property type="protein sequence ID" value="KAK3490274.1"/>
    <property type="molecule type" value="Genomic_DNA"/>
</dbReference>
<accession>A0AAJ0MPY1</accession>
<protein>
    <submittedName>
        <fullName evidence="2">Uncharacterized protein</fullName>
    </submittedName>
</protein>
<feature type="region of interest" description="Disordered" evidence="1">
    <location>
        <begin position="206"/>
        <end position="237"/>
    </location>
</feature>
<name>A0AAJ0MPY1_9PEZI</name>
<organism evidence="2 3">
    <name type="scientific">Neurospora hispaniola</name>
    <dbReference type="NCBI Taxonomy" id="588809"/>
    <lineage>
        <taxon>Eukaryota</taxon>
        <taxon>Fungi</taxon>
        <taxon>Dikarya</taxon>
        <taxon>Ascomycota</taxon>
        <taxon>Pezizomycotina</taxon>
        <taxon>Sordariomycetes</taxon>
        <taxon>Sordariomycetidae</taxon>
        <taxon>Sordariales</taxon>
        <taxon>Sordariaceae</taxon>
        <taxon>Neurospora</taxon>
    </lineage>
</organism>
<reference evidence="2 3" key="1">
    <citation type="journal article" date="2023" name="Mol. Phylogenet. Evol.">
        <title>Genome-scale phylogeny and comparative genomics of the fungal order Sordariales.</title>
        <authorList>
            <person name="Hensen N."/>
            <person name="Bonometti L."/>
            <person name="Westerberg I."/>
            <person name="Brannstrom I.O."/>
            <person name="Guillou S."/>
            <person name="Cros-Aarteil S."/>
            <person name="Calhoun S."/>
            <person name="Haridas S."/>
            <person name="Kuo A."/>
            <person name="Mondo S."/>
            <person name="Pangilinan J."/>
            <person name="Riley R."/>
            <person name="LaButti K."/>
            <person name="Andreopoulos B."/>
            <person name="Lipzen A."/>
            <person name="Chen C."/>
            <person name="Yan M."/>
            <person name="Daum C."/>
            <person name="Ng V."/>
            <person name="Clum A."/>
            <person name="Steindorff A."/>
            <person name="Ohm R.A."/>
            <person name="Martin F."/>
            <person name="Silar P."/>
            <person name="Natvig D.O."/>
            <person name="Lalanne C."/>
            <person name="Gautier V."/>
            <person name="Ament-Velasquez S.L."/>
            <person name="Kruys A."/>
            <person name="Hutchinson M.I."/>
            <person name="Powell A.J."/>
            <person name="Barry K."/>
            <person name="Miller A.N."/>
            <person name="Grigoriev I.V."/>
            <person name="Debuchy R."/>
            <person name="Gladieux P."/>
            <person name="Hiltunen Thoren M."/>
            <person name="Johannesson H."/>
        </authorList>
    </citation>
    <scope>NUCLEOTIDE SEQUENCE [LARGE SCALE GENOMIC DNA]</scope>
    <source>
        <strain evidence="2 3">FGSC 10403</strain>
    </source>
</reference>
<dbReference type="GeneID" id="87872656"/>
<gene>
    <name evidence="2" type="ORF">B0T23DRAFT_317909</name>
</gene>
<dbReference type="RefSeq" id="XP_062691457.1">
    <property type="nucleotide sequence ID" value="XM_062835034.1"/>
</dbReference>
<proteinExistence type="predicted"/>
<dbReference type="AlphaFoldDB" id="A0AAJ0MPY1"/>
<comment type="caution">
    <text evidence="2">The sequence shown here is derived from an EMBL/GenBank/DDBJ whole genome shotgun (WGS) entry which is preliminary data.</text>
</comment>